<protein>
    <submittedName>
        <fullName evidence="10">Acyl-CoA dehydrogenase</fullName>
    </submittedName>
</protein>
<dbReference type="EMBL" id="SHNP01000001">
    <property type="protein sequence ID" value="MCX2972046.1"/>
    <property type="molecule type" value="Genomic_DNA"/>
</dbReference>
<dbReference type="Pfam" id="PF00441">
    <property type="entry name" value="Acyl-CoA_dh_1"/>
    <property type="match status" value="1"/>
</dbReference>
<sequence>MAAFTEEQALIREQASAWALKESPVSQFRALRDAGGNAGFEQATWGAMIEMGWTGILVPEEYGGSDLGMLTFGLVLEQLGRQLTASPLLPSALAGASAMLLGGSAEQQGAMLPKIIDGTAILTLAVDEGTHHRPENTALEARASKGGFTLAGSKASVAEGSAATHFVVAARTAGTPGENDGISLFLLPADSVGVSRTPLNVLDSRDYANIQLDDVHVDADTLLGRLGGGLPLLQQVLDRARAGIAAEMLGTASQAFDMTLDYLKTREQFGSVIGSFQGLGHRAAGLFSAMEQTRSCVEAALQAIDTDADNSAELASLAKCRAGQFLYDMTNELIQMHGGIGMTDEFDAGLYLKRARALEASYGNRSYHRDRYARLLGF</sequence>
<keyword evidence="4 6" id="KW-0274">FAD</keyword>
<feature type="domain" description="Acyl-CoA dehydrogenase/oxidase N-terminal" evidence="9">
    <location>
        <begin position="5"/>
        <end position="118"/>
    </location>
</feature>
<reference evidence="10" key="1">
    <citation type="submission" date="2019-02" db="EMBL/GenBank/DDBJ databases">
        <authorList>
            <person name="Li S.-H."/>
        </authorList>
    </citation>
    <scope>NUCLEOTIDE SEQUENCE</scope>
    <source>
        <strain evidence="10">IMCC8485</strain>
    </source>
</reference>
<dbReference type="InterPro" id="IPR013786">
    <property type="entry name" value="AcylCoA_DH/ox_N"/>
</dbReference>
<evidence type="ECO:0000256" key="1">
    <source>
        <dbReference type="ARBA" id="ARBA00001974"/>
    </source>
</evidence>
<feature type="domain" description="Acyl-CoA oxidase/dehydrogenase middle" evidence="8">
    <location>
        <begin position="133"/>
        <end position="215"/>
    </location>
</feature>
<dbReference type="InterPro" id="IPR009100">
    <property type="entry name" value="AcylCoA_DH/oxidase_NM_dom_sf"/>
</dbReference>
<dbReference type="Gene3D" id="2.40.110.10">
    <property type="entry name" value="Butyryl-CoA Dehydrogenase, subunit A, domain 2"/>
    <property type="match status" value="1"/>
</dbReference>
<comment type="similarity">
    <text evidence="2 6">Belongs to the acyl-CoA dehydrogenase family.</text>
</comment>
<evidence type="ECO:0000256" key="4">
    <source>
        <dbReference type="ARBA" id="ARBA00022827"/>
    </source>
</evidence>
<dbReference type="PANTHER" id="PTHR43884:SF20">
    <property type="entry name" value="ACYL-COA DEHYDROGENASE FADE28"/>
    <property type="match status" value="1"/>
</dbReference>
<organism evidence="10 11">
    <name type="scientific">Candidatus Seongchinamella marina</name>
    <dbReference type="NCBI Taxonomy" id="2518990"/>
    <lineage>
        <taxon>Bacteria</taxon>
        <taxon>Pseudomonadati</taxon>
        <taxon>Pseudomonadota</taxon>
        <taxon>Gammaproteobacteria</taxon>
        <taxon>Cellvibrionales</taxon>
        <taxon>Halieaceae</taxon>
        <taxon>Seongchinamella</taxon>
    </lineage>
</organism>
<evidence type="ECO:0000256" key="6">
    <source>
        <dbReference type="RuleBase" id="RU362125"/>
    </source>
</evidence>
<dbReference type="InterPro" id="IPR009075">
    <property type="entry name" value="AcylCo_DH/oxidase_C"/>
</dbReference>
<dbReference type="Pfam" id="PF02771">
    <property type="entry name" value="Acyl-CoA_dh_N"/>
    <property type="match status" value="1"/>
</dbReference>
<evidence type="ECO:0000256" key="3">
    <source>
        <dbReference type="ARBA" id="ARBA00022630"/>
    </source>
</evidence>
<keyword evidence="5 6" id="KW-0560">Oxidoreductase</keyword>
<dbReference type="Gene3D" id="1.10.540.10">
    <property type="entry name" value="Acyl-CoA dehydrogenase/oxidase, N-terminal domain"/>
    <property type="match status" value="1"/>
</dbReference>
<dbReference type="InterPro" id="IPR006091">
    <property type="entry name" value="Acyl-CoA_Oxase/DH_mid-dom"/>
</dbReference>
<evidence type="ECO:0000313" key="10">
    <source>
        <dbReference type="EMBL" id="MCX2972046.1"/>
    </source>
</evidence>
<evidence type="ECO:0000259" key="9">
    <source>
        <dbReference type="Pfam" id="PF02771"/>
    </source>
</evidence>
<dbReference type="PANTHER" id="PTHR43884">
    <property type="entry name" value="ACYL-COA DEHYDROGENASE"/>
    <property type="match status" value="1"/>
</dbReference>
<dbReference type="Proteomes" id="UP001143307">
    <property type="component" value="Unassembled WGS sequence"/>
</dbReference>
<dbReference type="SUPFAM" id="SSF47203">
    <property type="entry name" value="Acyl-CoA dehydrogenase C-terminal domain-like"/>
    <property type="match status" value="1"/>
</dbReference>
<keyword evidence="3 6" id="KW-0285">Flavoprotein</keyword>
<keyword evidence="11" id="KW-1185">Reference proteome</keyword>
<dbReference type="RefSeq" id="WP_279251113.1">
    <property type="nucleotide sequence ID" value="NZ_SHNP01000001.1"/>
</dbReference>
<evidence type="ECO:0000256" key="5">
    <source>
        <dbReference type="ARBA" id="ARBA00023002"/>
    </source>
</evidence>
<accession>A0ABT3SQV7</accession>
<evidence type="ECO:0000313" key="11">
    <source>
        <dbReference type="Proteomes" id="UP001143307"/>
    </source>
</evidence>
<evidence type="ECO:0000259" key="8">
    <source>
        <dbReference type="Pfam" id="PF02770"/>
    </source>
</evidence>
<dbReference type="InterPro" id="IPR036250">
    <property type="entry name" value="AcylCo_DH-like_C"/>
</dbReference>
<dbReference type="Gene3D" id="1.20.140.10">
    <property type="entry name" value="Butyryl-CoA Dehydrogenase, subunit A, domain 3"/>
    <property type="match status" value="1"/>
</dbReference>
<dbReference type="Pfam" id="PF02770">
    <property type="entry name" value="Acyl-CoA_dh_M"/>
    <property type="match status" value="1"/>
</dbReference>
<evidence type="ECO:0000259" key="7">
    <source>
        <dbReference type="Pfam" id="PF00441"/>
    </source>
</evidence>
<evidence type="ECO:0000256" key="2">
    <source>
        <dbReference type="ARBA" id="ARBA00009347"/>
    </source>
</evidence>
<feature type="domain" description="Acyl-CoA dehydrogenase/oxidase C-terminal" evidence="7">
    <location>
        <begin position="227"/>
        <end position="374"/>
    </location>
</feature>
<dbReference type="InterPro" id="IPR046373">
    <property type="entry name" value="Acyl-CoA_Oxase/DH_mid-dom_sf"/>
</dbReference>
<name>A0ABT3SQV7_9GAMM</name>
<dbReference type="SUPFAM" id="SSF56645">
    <property type="entry name" value="Acyl-CoA dehydrogenase NM domain-like"/>
    <property type="match status" value="1"/>
</dbReference>
<proteinExistence type="inferred from homology"/>
<comment type="cofactor">
    <cofactor evidence="1 6">
        <name>FAD</name>
        <dbReference type="ChEBI" id="CHEBI:57692"/>
    </cofactor>
</comment>
<comment type="caution">
    <text evidence="10">The sequence shown here is derived from an EMBL/GenBank/DDBJ whole genome shotgun (WGS) entry which is preliminary data.</text>
</comment>
<dbReference type="CDD" id="cd00567">
    <property type="entry name" value="ACAD"/>
    <property type="match status" value="1"/>
</dbReference>
<dbReference type="InterPro" id="IPR037069">
    <property type="entry name" value="AcylCoA_DH/ox_N_sf"/>
</dbReference>
<gene>
    <name evidence="10" type="ORF">EYC87_00415</name>
</gene>